<dbReference type="AlphaFoldDB" id="A0AAD5JZ16"/>
<dbReference type="PANTHER" id="PTHR14490">
    <property type="entry name" value="ZINC FINGER, ZZ TYPE"/>
    <property type="match status" value="1"/>
</dbReference>
<feature type="domain" description="Kri1-like C-terminal" evidence="3">
    <location>
        <begin position="456"/>
        <end position="538"/>
    </location>
</feature>
<proteinExistence type="inferred from homology"/>
<dbReference type="InterPro" id="IPR024626">
    <property type="entry name" value="Kri1-like_C"/>
</dbReference>
<feature type="compositionally biased region" description="Basic and acidic residues" evidence="2">
    <location>
        <begin position="298"/>
        <end position="329"/>
    </location>
</feature>
<protein>
    <submittedName>
        <fullName evidence="4">KRI1-like family C-terminal-domain-containing protein</fullName>
    </submittedName>
</protein>
<dbReference type="EMBL" id="JAIXMP010000015">
    <property type="protein sequence ID" value="KAI9261547.1"/>
    <property type="molecule type" value="Genomic_DNA"/>
</dbReference>
<dbReference type="Pfam" id="PF05178">
    <property type="entry name" value="Kri1"/>
    <property type="match status" value="1"/>
</dbReference>
<accession>A0AAD5JZ16</accession>
<sequence>MSDEVQVHIREREDESADYQRPVISQPSDHEEASSEDQDESDESEESEDEEEDEDAAMLTPAIDSQILRTIAAIQTRDPKVYDLNKKFFSEQDLENAKQEAALKKKQNSLKTDGVKSKNYTLKDYEREVLLEHGGYVNEEEEQPKSHYQEQRDIKNDFLRAVQAVDSDDEDEEGEEGLGGGLLEKRIKTKEEEEEEDAKYRQFMLQNIAADEASAKAFKNWNENYKENPNVTKDDAFLIDYVLNRGWVEKPSDKKQRLLDDTEKEVEEEHLDEVDRFESKYNFRFEEEDGAMIVSHSRQVDDSVRRKQSKRQKERERKKARREEKLREKNEELARARNLKMKEVRDRLKEIQEITGETIDLDKLDLDGDFDEKYDEQMANMFGEDYYERGQQDETKPTWDDDIDTDMYEDAQEYQDEEEDVMMDADYLPGGDKYKGNQSLQDPNEIKQQHMEKKRKAQELLDDYYSLNFEDIIGGDLPTRYKYRKTEREDYGLTAEEILLADDTELNKYVGMKMLAPYRNQIKHEHEMKFFNRSRRNKYQDFSKHVNEKLKLVDPEGSSKSDKKYSKEQGTEAKKMRKRRGKKKKKTEA</sequence>
<gene>
    <name evidence="4" type="ORF">BDA99DRAFT_511658</name>
</gene>
<organism evidence="4 5">
    <name type="scientific">Phascolomyces articulosus</name>
    <dbReference type="NCBI Taxonomy" id="60185"/>
    <lineage>
        <taxon>Eukaryota</taxon>
        <taxon>Fungi</taxon>
        <taxon>Fungi incertae sedis</taxon>
        <taxon>Mucoromycota</taxon>
        <taxon>Mucoromycotina</taxon>
        <taxon>Mucoromycetes</taxon>
        <taxon>Mucorales</taxon>
        <taxon>Lichtheimiaceae</taxon>
        <taxon>Phascolomyces</taxon>
    </lineage>
</organism>
<feature type="compositionally biased region" description="Basic and acidic residues" evidence="2">
    <location>
        <begin position="542"/>
        <end position="574"/>
    </location>
</feature>
<dbReference type="PANTHER" id="PTHR14490:SF5">
    <property type="entry name" value="PROTEIN KRI1 HOMOLOG"/>
    <property type="match status" value="1"/>
</dbReference>
<dbReference type="Pfam" id="PF12936">
    <property type="entry name" value="Kri1_C"/>
    <property type="match status" value="1"/>
</dbReference>
<comment type="similarity">
    <text evidence="1">Belongs to the KRI1 family.</text>
</comment>
<feature type="region of interest" description="Disordered" evidence="2">
    <location>
        <begin position="292"/>
        <end position="329"/>
    </location>
</feature>
<feature type="compositionally biased region" description="Basic residues" evidence="2">
    <location>
        <begin position="575"/>
        <end position="589"/>
    </location>
</feature>
<reference evidence="4" key="1">
    <citation type="journal article" date="2022" name="IScience">
        <title>Evolution of zygomycete secretomes and the origins of terrestrial fungal ecologies.</title>
        <authorList>
            <person name="Chang Y."/>
            <person name="Wang Y."/>
            <person name="Mondo S."/>
            <person name="Ahrendt S."/>
            <person name="Andreopoulos W."/>
            <person name="Barry K."/>
            <person name="Beard J."/>
            <person name="Benny G.L."/>
            <person name="Blankenship S."/>
            <person name="Bonito G."/>
            <person name="Cuomo C."/>
            <person name="Desiro A."/>
            <person name="Gervers K.A."/>
            <person name="Hundley H."/>
            <person name="Kuo A."/>
            <person name="LaButti K."/>
            <person name="Lang B.F."/>
            <person name="Lipzen A."/>
            <person name="O'Donnell K."/>
            <person name="Pangilinan J."/>
            <person name="Reynolds N."/>
            <person name="Sandor L."/>
            <person name="Smith M.E."/>
            <person name="Tsang A."/>
            <person name="Grigoriev I.V."/>
            <person name="Stajich J.E."/>
            <person name="Spatafora J.W."/>
        </authorList>
    </citation>
    <scope>NUCLEOTIDE SEQUENCE</scope>
    <source>
        <strain evidence="4">RSA 2281</strain>
    </source>
</reference>
<dbReference type="InterPro" id="IPR018034">
    <property type="entry name" value="Kri1"/>
</dbReference>
<dbReference type="GO" id="GO:0000447">
    <property type="term" value="P:endonucleolytic cleavage in ITS1 to separate SSU-rRNA from 5.8S rRNA and LSU-rRNA from tricistronic rRNA transcript (SSU-rRNA, 5.8S rRNA, LSU-rRNA)"/>
    <property type="evidence" value="ECO:0007669"/>
    <property type="project" value="TreeGrafter"/>
</dbReference>
<dbReference type="GO" id="GO:0030686">
    <property type="term" value="C:90S preribosome"/>
    <property type="evidence" value="ECO:0007669"/>
    <property type="project" value="TreeGrafter"/>
</dbReference>
<evidence type="ECO:0000256" key="1">
    <source>
        <dbReference type="ARBA" id="ARBA00007473"/>
    </source>
</evidence>
<evidence type="ECO:0000313" key="5">
    <source>
        <dbReference type="Proteomes" id="UP001209540"/>
    </source>
</evidence>
<comment type="caution">
    <text evidence="4">The sequence shown here is derived from an EMBL/GenBank/DDBJ whole genome shotgun (WGS) entry which is preliminary data.</text>
</comment>
<evidence type="ECO:0000259" key="3">
    <source>
        <dbReference type="Pfam" id="PF12936"/>
    </source>
</evidence>
<feature type="region of interest" description="Disordered" evidence="2">
    <location>
        <begin position="1"/>
        <end position="63"/>
    </location>
</feature>
<feature type="compositionally biased region" description="Basic and acidic residues" evidence="2">
    <location>
        <begin position="1"/>
        <end position="13"/>
    </location>
</feature>
<reference evidence="4" key="2">
    <citation type="submission" date="2023-02" db="EMBL/GenBank/DDBJ databases">
        <authorList>
            <consortium name="DOE Joint Genome Institute"/>
            <person name="Mondo S.J."/>
            <person name="Chang Y."/>
            <person name="Wang Y."/>
            <person name="Ahrendt S."/>
            <person name="Andreopoulos W."/>
            <person name="Barry K."/>
            <person name="Beard J."/>
            <person name="Benny G.L."/>
            <person name="Blankenship S."/>
            <person name="Bonito G."/>
            <person name="Cuomo C."/>
            <person name="Desiro A."/>
            <person name="Gervers K.A."/>
            <person name="Hundley H."/>
            <person name="Kuo A."/>
            <person name="LaButti K."/>
            <person name="Lang B.F."/>
            <person name="Lipzen A."/>
            <person name="O'Donnell K."/>
            <person name="Pangilinan J."/>
            <person name="Reynolds N."/>
            <person name="Sandor L."/>
            <person name="Smith M.W."/>
            <person name="Tsang A."/>
            <person name="Grigoriev I.V."/>
            <person name="Stajich J.E."/>
            <person name="Spatafora J.W."/>
        </authorList>
    </citation>
    <scope>NUCLEOTIDE SEQUENCE</scope>
    <source>
        <strain evidence="4">RSA 2281</strain>
    </source>
</reference>
<evidence type="ECO:0000256" key="2">
    <source>
        <dbReference type="SAM" id="MobiDB-lite"/>
    </source>
</evidence>
<feature type="region of interest" description="Disordered" evidence="2">
    <location>
        <begin position="164"/>
        <end position="196"/>
    </location>
</feature>
<feature type="compositionally biased region" description="Acidic residues" evidence="2">
    <location>
        <begin position="34"/>
        <end position="56"/>
    </location>
</feature>
<dbReference type="Proteomes" id="UP001209540">
    <property type="component" value="Unassembled WGS sequence"/>
</dbReference>
<feature type="region of interest" description="Disordered" evidence="2">
    <location>
        <begin position="542"/>
        <end position="589"/>
    </location>
</feature>
<name>A0AAD5JZ16_9FUNG</name>
<dbReference type="GO" id="GO:0005730">
    <property type="term" value="C:nucleolus"/>
    <property type="evidence" value="ECO:0007669"/>
    <property type="project" value="TreeGrafter"/>
</dbReference>
<feature type="compositionally biased region" description="Acidic residues" evidence="2">
    <location>
        <begin position="166"/>
        <end position="176"/>
    </location>
</feature>
<keyword evidence="5" id="KW-1185">Reference proteome</keyword>
<evidence type="ECO:0000313" key="4">
    <source>
        <dbReference type="EMBL" id="KAI9261547.1"/>
    </source>
</evidence>